<dbReference type="Proteomes" id="UP000244803">
    <property type="component" value="Chromosome 4"/>
</dbReference>
<dbReference type="GO" id="GO:0016926">
    <property type="term" value="P:protein desumoylation"/>
    <property type="evidence" value="ECO:0007669"/>
    <property type="project" value="UniProtKB-ARBA"/>
</dbReference>
<proteinExistence type="inferred from homology"/>
<dbReference type="AlphaFoldDB" id="A0A976SKX1"/>
<sequence length="540" mass="64200">MLEKQKSNILDVLMNNENKSTEVELEEKFEDDLGKFIAYSYCKHNFNLDKNEEADGSTYLLVIKDNRKINFHRIRNHVKYGKKEEMIDVDGGSYKEEQENMSNEVYMLGQEEYEVKLKNNSLNLKTLIVSKRPEKVIERHKLTLIIEAPVYSEAHIFNFCACVETGNKMNMFYYDPEELDYADERDTITLDNISIRDVFSSVKSVYNEDVLQGFGDVYNMLLTTLKKSKCKLRGFDEVENLFDSTINNYKHINSINKIVNYDGLRINKCYLDEQIVESFSSFSYLDDSTIDFFNQFTYNYVMNEKQQDSWVILSTYFVTKIKQYKNAKEAYTNTWKWTRKFKRPLPLNHFIFIPINLSQVHWSLVIIAYPKYAIRYHSNKSEKKASIIHLDSLGTKEIDENMCNLLKNYLYEEFDNRCKELKEKGFEFMLDPNCWDSVMPPRGMPLQNNGYDCGIYLIEYIMYLVLNENVFSQIIPKYYEQFNVSKVFELSRSSKWFTQSQIQQRRLNMKQVLKFMKDNPKWSADGEKIKYIIDKMTQQY</sequence>
<keyword evidence="4" id="KW-0788">Thiol protease</keyword>
<organism evidence="6 7">
    <name type="scientific">Theileria orientalis</name>
    <dbReference type="NCBI Taxonomy" id="68886"/>
    <lineage>
        <taxon>Eukaryota</taxon>
        <taxon>Sar</taxon>
        <taxon>Alveolata</taxon>
        <taxon>Apicomplexa</taxon>
        <taxon>Aconoidasida</taxon>
        <taxon>Piroplasmida</taxon>
        <taxon>Theileriidae</taxon>
        <taxon>Theileria</taxon>
    </lineage>
</organism>
<evidence type="ECO:0000313" key="7">
    <source>
        <dbReference type="Proteomes" id="UP000244803"/>
    </source>
</evidence>
<gene>
    <name evidence="6" type="ORF">MACJ_003944</name>
</gene>
<dbReference type="Pfam" id="PF02902">
    <property type="entry name" value="Peptidase_C48"/>
    <property type="match status" value="1"/>
</dbReference>
<keyword evidence="3" id="KW-0378">Hydrolase</keyword>
<name>A0A976SKX1_THEOR</name>
<comment type="similarity">
    <text evidence="1">Belongs to the peptidase C48 family.</text>
</comment>
<keyword evidence="2 6" id="KW-0645">Protease</keyword>
<evidence type="ECO:0000256" key="2">
    <source>
        <dbReference type="ARBA" id="ARBA00022670"/>
    </source>
</evidence>
<dbReference type="GO" id="GO:0006508">
    <property type="term" value="P:proteolysis"/>
    <property type="evidence" value="ECO:0007669"/>
    <property type="project" value="UniProtKB-KW"/>
</dbReference>
<dbReference type="Gene3D" id="3.30.310.130">
    <property type="entry name" value="Ubiquitin-related"/>
    <property type="match status" value="1"/>
</dbReference>
<dbReference type="InterPro" id="IPR038765">
    <property type="entry name" value="Papain-like_cys_pep_sf"/>
</dbReference>
<evidence type="ECO:0000313" key="6">
    <source>
        <dbReference type="EMBL" id="UVC54402.1"/>
    </source>
</evidence>
<evidence type="ECO:0000256" key="4">
    <source>
        <dbReference type="ARBA" id="ARBA00022807"/>
    </source>
</evidence>
<evidence type="ECO:0000256" key="3">
    <source>
        <dbReference type="ARBA" id="ARBA00022801"/>
    </source>
</evidence>
<protein>
    <submittedName>
        <fullName evidence="6">Ubiquitin-like protease</fullName>
    </submittedName>
</protein>
<dbReference type="PANTHER" id="PTHR46915">
    <property type="entry name" value="UBIQUITIN-LIKE PROTEASE 4-RELATED"/>
    <property type="match status" value="1"/>
</dbReference>
<dbReference type="PANTHER" id="PTHR46915:SF2">
    <property type="entry name" value="UBIQUITIN-LIKE PROTEASE 4"/>
    <property type="match status" value="1"/>
</dbReference>
<feature type="domain" description="Ubiquitin-like protease family profile" evidence="5">
    <location>
        <begin position="284"/>
        <end position="469"/>
    </location>
</feature>
<reference evidence="6" key="1">
    <citation type="submission" date="2022-07" db="EMBL/GenBank/DDBJ databases">
        <title>Evaluation of T. orientalis genome assembly methods using nanopore sequencing and analysis of variation between genomes.</title>
        <authorList>
            <person name="Yam J."/>
            <person name="Micallef M.L."/>
            <person name="Liu M."/>
            <person name="Djordjevic S.P."/>
            <person name="Bogema D.R."/>
            <person name="Jenkins C."/>
        </authorList>
    </citation>
    <scope>NUCLEOTIDE SEQUENCE</scope>
    <source>
        <strain evidence="6">Fish Creek</strain>
    </source>
</reference>
<dbReference type="EMBL" id="CP056067">
    <property type="protein sequence ID" value="UVC54402.1"/>
    <property type="molecule type" value="Genomic_DNA"/>
</dbReference>
<accession>A0A976SKX1</accession>
<dbReference type="SUPFAM" id="SSF54001">
    <property type="entry name" value="Cysteine proteinases"/>
    <property type="match status" value="1"/>
</dbReference>
<evidence type="ECO:0000256" key="1">
    <source>
        <dbReference type="ARBA" id="ARBA00005234"/>
    </source>
</evidence>
<evidence type="ECO:0000259" key="5">
    <source>
        <dbReference type="Pfam" id="PF02902"/>
    </source>
</evidence>
<dbReference type="InterPro" id="IPR003653">
    <property type="entry name" value="Peptidase_C48_C"/>
</dbReference>
<dbReference type="GO" id="GO:0008234">
    <property type="term" value="F:cysteine-type peptidase activity"/>
    <property type="evidence" value="ECO:0007669"/>
    <property type="project" value="UniProtKB-KW"/>
</dbReference>
<dbReference type="Gene3D" id="1.10.418.20">
    <property type="match status" value="1"/>
</dbReference>